<evidence type="ECO:0000313" key="2">
    <source>
        <dbReference type="EMBL" id="BFH74627.1"/>
    </source>
</evidence>
<dbReference type="InterPro" id="IPR036197">
    <property type="entry name" value="NarG-like_sf"/>
</dbReference>
<organism evidence="2">
    <name type="scientific">Sulfurisphaera javensis</name>
    <dbReference type="NCBI Taxonomy" id="2049879"/>
    <lineage>
        <taxon>Archaea</taxon>
        <taxon>Thermoproteota</taxon>
        <taxon>Thermoprotei</taxon>
        <taxon>Sulfolobales</taxon>
        <taxon>Sulfolobaceae</taxon>
        <taxon>Sulfurisphaera</taxon>
    </lineage>
</organism>
<feature type="transmembrane region" description="Helical" evidence="1">
    <location>
        <begin position="12"/>
        <end position="34"/>
    </location>
</feature>
<feature type="transmembrane region" description="Helical" evidence="1">
    <location>
        <begin position="91"/>
        <end position="114"/>
    </location>
</feature>
<keyword evidence="1" id="KW-0472">Membrane</keyword>
<feature type="transmembrane region" description="Helical" evidence="1">
    <location>
        <begin position="224"/>
        <end position="245"/>
    </location>
</feature>
<dbReference type="RefSeq" id="WP_369610123.1">
    <property type="nucleotide sequence ID" value="NZ_AP031322.1"/>
</dbReference>
<proteinExistence type="predicted"/>
<reference evidence="2" key="1">
    <citation type="submission" date="2024-03" db="EMBL/GenBank/DDBJ databases">
        <title>Complete genome sequence of Sulfurisphaera javensis strain KD-1.</title>
        <authorList>
            <person name="Sakai H."/>
            <person name="Nur N."/>
            <person name="Suwanto A."/>
            <person name="Kurosawa N."/>
        </authorList>
    </citation>
    <scope>NUCLEOTIDE SEQUENCE</scope>
    <source>
        <strain evidence="2">KD-1</strain>
    </source>
</reference>
<gene>
    <name evidence="2" type="ORF">SJAV_25710</name>
</gene>
<dbReference type="EMBL" id="AP031322">
    <property type="protein sequence ID" value="BFH74627.1"/>
    <property type="molecule type" value="Genomic_DNA"/>
</dbReference>
<sequence length="272" mass="30949">MVAFPYYPIGNSLYNVALSLFIPTIFFFFAGATYRIGRYLITYHSPLDVNPSMPLRGKVSGGEKIKDLVNTVANSSKVGAKRKPITTIVGLLMHLTLILIIFLLAQHMIFWAYYIPPYSALFPLAIPESAEDGLLALTMPGHPTTTMAYTFVNDIWGPLTVILNGQILTYLLMVFLAIYLAHKFYALAERLVIRAGDWWFFLLLFIDVVLGFLASSHIPNNVTWYDNLLGAHILVAEIIIATLPFTRGFHMFEFWFGKVREWYFMTFRRGAK</sequence>
<protein>
    <submittedName>
        <fullName evidence="2">Uncharacterized protein</fullName>
    </submittedName>
</protein>
<feature type="transmembrane region" description="Helical" evidence="1">
    <location>
        <begin position="198"/>
        <end position="218"/>
    </location>
</feature>
<dbReference type="GeneID" id="92355527"/>
<feature type="transmembrane region" description="Helical" evidence="1">
    <location>
        <begin position="167"/>
        <end position="186"/>
    </location>
</feature>
<dbReference type="AlphaFoldDB" id="A0AAT9GV52"/>
<keyword evidence="1" id="KW-1133">Transmembrane helix</keyword>
<name>A0AAT9GV52_9CREN</name>
<keyword evidence="1" id="KW-0812">Transmembrane</keyword>
<dbReference type="KEGG" id="sjv:SJAV_25710"/>
<dbReference type="SUPFAM" id="SSF103501">
    <property type="entry name" value="Respiratory nitrate reductase 1 gamma chain"/>
    <property type="match status" value="1"/>
</dbReference>
<evidence type="ECO:0000256" key="1">
    <source>
        <dbReference type="SAM" id="Phobius"/>
    </source>
</evidence>
<accession>A0AAT9GV52</accession>